<dbReference type="EMBL" id="JANJQO010000009">
    <property type="protein sequence ID" value="KAJ2984031.1"/>
    <property type="molecule type" value="Genomic_DNA"/>
</dbReference>
<accession>A0ACC1NYY7</accession>
<proteinExistence type="predicted"/>
<sequence>MAVDPRQSNHIASGYDSNPYQNDMQRVLAKEEASRIAIFHLRRIVDMLADTKEASSDIDWPTWKELLDSLEQERTALRYFVVDKELDEFFQDLHEFEARRQIDNFDDSVTYAERDKLQDQLNLIHGWSGLSEQRLRAMGSSHAPEITNKCHHAQDLFDLSKPEEGLVICVSGDKESDFRSALKPFVGGRCAGALRWPLVEMVEVFVEADILRHGIVLVDLPGEMDALDARSQVARRFYSKLDRLMVVAAGDRAANNKTAMDLIRDDQIVDMEAGGKFHSSNLGVVVTKIDEMKWQNFIESEWPTGRVPEQVRDAVDRFDELQADLQNQEDDPFFSSDVSRHRQKLLQDEIRTIEAFCRRSCIDARSIDIKEQFQRRFEKVRNTLRNETEILSATPLEVFSVSSHGYRSIVAGKPEDAFPNAASTGITALTDWIIQGSLPKREKQADSIIQRCQVIFDAASSWAADDLYVNTVLPGAALSSLNCFLKNERELLEKKILLESKKYVHELKTQWQAARWYDPAEINKMVQGFVGHVDRYQIGADGDKDKLHWSTYAACIRRSGGFYSTFRKPKREHYWQARTMTILWQPHAVSWSQLFGNRAQDGATTLQKLIRDRAESYCTRIKNSPEIPEDFKHVFCSSAYKVQNISGEYTATLLQAVSRYQEAGDQIRQETREWLIELMSDAYSDAQKATGTGKHAKQVEIMHNHAERLKEHLFHTIAKRVDEKVKDKLSRLLRDVKGCNGALSARIDKLTSDLVRRLSTPVVDLVRFAATPKLDKLKPTVSEETAAWRVFWFTHAAQWQPDVEIASAGSTSELVLHTTPLLKNANDGLPTPMHTAVSISLPTPDEMTASVPDVNPLIPSIEADTVTAPEPRSEEESLLKRKSSREDSTSTRSTGTGEHDESATVSSIVRRQGASFEAYYVEQRTTRGNGEAAITEVTNILNLARLTDRKERQLAFTGHRGDATVGAMTPLSGKADKLAAAERRTRAGYSSDDHLLLGISQRSIQFRHGPSWHSYCLVIEKPADSQFADTSAQVQRRGEPWKPRPPNLFLQLEALRLDARMEEMIIEGPSLFYQLPDSMFCATQGRVFYGSGDGLFDVSPKAPRQSTIEEEPSTRGDNMSDGAKALRDLTYEILEEPEAGSDNTSNRNKILLLPNELLWNVVHRLPRASVNSLAQTCQRINGVCNPFIYRQHCGYALPWAVVCGRADTAERTFEYTNDNNGMYHFDPSLLAMAARMRHLDVVTVLIRKGANVNHRDKSGFTALAEALKTDNVETAMFLLQQNGIDTTDEANGIPLFEEAIEHGTYAIIDQLLQSKEYVDAHINTVFKNGQTPLSTAAEYDSDDIFELLVSRGADVNQKDTLGQTQLAVAIMHSQFKPIERFLQQKDIDLTDEMNRIPMFEMAIRRNAYAVVQRLLQCKEYCDAHINALFETGESPLGVAGRYGFDGILELLVDSGADIHQQNGYGITAMAETIFGGESSSISLLLRQNGIDLTDKINGIPMFEMAVTSGVYEVVDRLLQCKETRDAHINTVFKSGRTPLDFAVRHGYTEIAKLLIRNGADVNQQTDVEDHIEDGLTVLNIDARYDQLFEMRQHQCELSSRRHFPWRYVPRFSD</sequence>
<protein>
    <submittedName>
        <fullName evidence="1">Uncharacterized protein</fullName>
    </submittedName>
</protein>
<evidence type="ECO:0000313" key="2">
    <source>
        <dbReference type="Proteomes" id="UP001143910"/>
    </source>
</evidence>
<dbReference type="Proteomes" id="UP001143910">
    <property type="component" value="Unassembled WGS sequence"/>
</dbReference>
<organism evidence="1 2">
    <name type="scientific">Zarea fungicola</name>
    <dbReference type="NCBI Taxonomy" id="93591"/>
    <lineage>
        <taxon>Eukaryota</taxon>
        <taxon>Fungi</taxon>
        <taxon>Dikarya</taxon>
        <taxon>Ascomycota</taxon>
        <taxon>Pezizomycotina</taxon>
        <taxon>Sordariomycetes</taxon>
        <taxon>Hypocreomycetidae</taxon>
        <taxon>Hypocreales</taxon>
        <taxon>Cordycipitaceae</taxon>
        <taxon>Zarea</taxon>
    </lineage>
</organism>
<comment type="caution">
    <text evidence="1">The sequence shown here is derived from an EMBL/GenBank/DDBJ whole genome shotgun (WGS) entry which is preliminary data.</text>
</comment>
<gene>
    <name evidence="1" type="ORF">NQ176_g267</name>
</gene>
<keyword evidence="2" id="KW-1185">Reference proteome</keyword>
<name>A0ACC1NYY7_9HYPO</name>
<reference evidence="1" key="1">
    <citation type="submission" date="2022-08" db="EMBL/GenBank/DDBJ databases">
        <title>Genome Sequence of Lecanicillium fungicola.</title>
        <authorList>
            <person name="Buettner E."/>
        </authorList>
    </citation>
    <scope>NUCLEOTIDE SEQUENCE</scope>
    <source>
        <strain evidence="1">Babe33</strain>
    </source>
</reference>
<evidence type="ECO:0000313" key="1">
    <source>
        <dbReference type="EMBL" id="KAJ2984031.1"/>
    </source>
</evidence>